<dbReference type="InterPro" id="IPR004808">
    <property type="entry name" value="AP_endonuc_1"/>
</dbReference>
<gene>
    <name evidence="10" type="primary">xth</name>
    <name evidence="10" type="ORF">HMI49_08475</name>
</gene>
<feature type="active site" description="Proton donor/acceptor" evidence="6">
    <location>
        <position position="151"/>
    </location>
</feature>
<feature type="active site" evidence="6">
    <location>
        <position position="108"/>
    </location>
</feature>
<dbReference type="GO" id="GO:0046872">
    <property type="term" value="F:metal ion binding"/>
    <property type="evidence" value="ECO:0007669"/>
    <property type="project" value="UniProtKB-KW"/>
</dbReference>
<dbReference type="GO" id="GO:0008311">
    <property type="term" value="F:double-stranded DNA 3'-5' DNA exonuclease activity"/>
    <property type="evidence" value="ECO:0007669"/>
    <property type="project" value="UniProtKB-EC"/>
</dbReference>
<feature type="binding site" evidence="7">
    <location>
        <position position="35"/>
    </location>
    <ligand>
        <name>Mg(2+)</name>
        <dbReference type="ChEBI" id="CHEBI:18420"/>
        <label>1</label>
    </ligand>
</feature>
<evidence type="ECO:0000256" key="6">
    <source>
        <dbReference type="PIRSR" id="PIRSR604808-1"/>
    </source>
</evidence>
<feature type="domain" description="Endonuclease/exonuclease/phosphatase" evidence="9">
    <location>
        <begin position="4"/>
        <end position="248"/>
    </location>
</feature>
<dbReference type="InterPro" id="IPR005135">
    <property type="entry name" value="Endo/exonuclease/phosphatase"/>
</dbReference>
<dbReference type="InterPro" id="IPR036691">
    <property type="entry name" value="Endo/exonu/phosph_ase_sf"/>
</dbReference>
<dbReference type="InterPro" id="IPR020848">
    <property type="entry name" value="AP_endonuclease_F1_CS"/>
</dbReference>
<dbReference type="Gene3D" id="3.60.10.10">
    <property type="entry name" value="Endonuclease/exonuclease/phosphatase"/>
    <property type="match status" value="1"/>
</dbReference>
<feature type="binding site" evidence="7">
    <location>
        <position position="248"/>
    </location>
    <ligand>
        <name>Mg(2+)</name>
        <dbReference type="ChEBI" id="CHEBI:18420"/>
        <label>1</label>
    </ligand>
</feature>
<feature type="site" description="Interaction with DNA substrate" evidence="8">
    <location>
        <position position="248"/>
    </location>
</feature>
<keyword evidence="3 7" id="KW-0479">Metal-binding</keyword>
<evidence type="ECO:0000259" key="9">
    <source>
        <dbReference type="Pfam" id="PF03372"/>
    </source>
</evidence>
<dbReference type="PANTHER" id="PTHR22748:SF6">
    <property type="entry name" value="DNA-(APURINIC OR APYRIMIDINIC SITE) ENDONUCLEASE"/>
    <property type="match status" value="1"/>
</dbReference>
<dbReference type="NCBIfam" id="TIGR00633">
    <property type="entry name" value="xth"/>
    <property type="match status" value="1"/>
</dbReference>
<sequence>MRVVSWNVNGLRSIHRKGFLPWLSRARADIVGLQEVRARVEQLPAEVRAPRRWKTHFVAAERPGYSGVGLFSRHEPEELTTTLDAPEMDAEGRLQFARFGKLTVVNGYFPNGNGKDRDLSRIPFKLDFYRRLFARLEKPLRDNQRVLVMGDFNTAHQDIDLARPRENRETSGFRPEERAEFDRWIRAGWVDTFRHFNPAGGHYSWWSQRAGVREKNIGWRIDYVLATPAALAFVKKAAVHPDVHGSDHCPVSVDLDPSVLT</sequence>
<dbReference type="EMBL" id="JABFJV010000032">
    <property type="protein sequence ID" value="NOK33226.1"/>
    <property type="molecule type" value="Genomic_DNA"/>
</dbReference>
<dbReference type="GO" id="GO:0003677">
    <property type="term" value="F:DNA binding"/>
    <property type="evidence" value="ECO:0007669"/>
    <property type="project" value="InterPro"/>
</dbReference>
<evidence type="ECO:0000256" key="1">
    <source>
        <dbReference type="ARBA" id="ARBA00001936"/>
    </source>
</evidence>
<comment type="cofactor">
    <cofactor evidence="7">
        <name>Mg(2+)</name>
        <dbReference type="ChEBI" id="CHEBI:18420"/>
    </cofactor>
    <cofactor evidence="7">
        <name>Mn(2+)</name>
        <dbReference type="ChEBI" id="CHEBI:29035"/>
    </cofactor>
    <text evidence="7">Probably binds two magnesium or manganese ions per subunit.</text>
</comment>
<keyword evidence="7" id="KW-0464">Manganese</keyword>
<dbReference type="RefSeq" id="WP_120528460.1">
    <property type="nucleotide sequence ID" value="NZ_JABFJV010000032.1"/>
</dbReference>
<dbReference type="OrthoDB" id="9803914at2"/>
<evidence type="ECO:0000313" key="10">
    <source>
        <dbReference type="EMBL" id="NOK33226.1"/>
    </source>
</evidence>
<feature type="site" description="Transition state stabilizer" evidence="8">
    <location>
        <position position="153"/>
    </location>
</feature>
<feature type="binding site" evidence="7">
    <location>
        <position position="153"/>
    </location>
    <ligand>
        <name>Mg(2+)</name>
        <dbReference type="ChEBI" id="CHEBI:18420"/>
        <label>1</label>
    </ligand>
</feature>
<name>A0A3A8HMZ2_9BACT</name>
<dbReference type="AlphaFoldDB" id="A0A3A8HMZ2"/>
<keyword evidence="5 7" id="KW-0460">Magnesium</keyword>
<feature type="binding site" evidence="7">
    <location>
        <position position="151"/>
    </location>
    <ligand>
        <name>Mg(2+)</name>
        <dbReference type="ChEBI" id="CHEBI:18420"/>
        <label>1</label>
    </ligand>
</feature>
<comment type="similarity">
    <text evidence="2">Belongs to the DNA repair enzymes AP/ExoA family.</text>
</comment>
<dbReference type="PROSITE" id="PS51435">
    <property type="entry name" value="AP_NUCLEASE_F1_4"/>
    <property type="match status" value="1"/>
</dbReference>
<keyword evidence="11" id="KW-1185">Reference proteome</keyword>
<reference evidence="10 11" key="1">
    <citation type="submission" date="2020-05" db="EMBL/GenBank/DDBJ databases">
        <authorList>
            <person name="Whitworth D."/>
        </authorList>
    </citation>
    <scope>NUCLEOTIDE SEQUENCE [LARGE SCALE GENOMIC DNA]</scope>
    <source>
        <strain evidence="10 11">AB043B</strain>
    </source>
</reference>
<organism evidence="10 11">
    <name type="scientific">Corallococcus exercitus</name>
    <dbReference type="NCBI Taxonomy" id="2316736"/>
    <lineage>
        <taxon>Bacteria</taxon>
        <taxon>Pseudomonadati</taxon>
        <taxon>Myxococcota</taxon>
        <taxon>Myxococcia</taxon>
        <taxon>Myxococcales</taxon>
        <taxon>Cystobacterineae</taxon>
        <taxon>Myxococcaceae</taxon>
        <taxon>Corallococcus</taxon>
    </lineage>
</organism>
<evidence type="ECO:0000256" key="7">
    <source>
        <dbReference type="PIRSR" id="PIRSR604808-2"/>
    </source>
</evidence>
<feature type="binding site" evidence="7">
    <location>
        <position position="7"/>
    </location>
    <ligand>
        <name>Mg(2+)</name>
        <dbReference type="ChEBI" id="CHEBI:18420"/>
        <label>1</label>
    </ligand>
</feature>
<dbReference type="SUPFAM" id="SSF56219">
    <property type="entry name" value="DNase I-like"/>
    <property type="match status" value="1"/>
</dbReference>
<feature type="site" description="Important for catalytic activity" evidence="8">
    <location>
        <position position="222"/>
    </location>
</feature>
<comment type="cofactor">
    <cofactor evidence="1">
        <name>Mn(2+)</name>
        <dbReference type="ChEBI" id="CHEBI:29035"/>
    </cofactor>
</comment>
<dbReference type="PANTHER" id="PTHR22748">
    <property type="entry name" value="AP ENDONUCLEASE"/>
    <property type="match status" value="1"/>
</dbReference>
<dbReference type="PROSITE" id="PS00727">
    <property type="entry name" value="AP_NUCLEASE_F1_2"/>
    <property type="match status" value="1"/>
</dbReference>
<proteinExistence type="inferred from homology"/>
<dbReference type="GO" id="GO:0006284">
    <property type="term" value="P:base-excision repair"/>
    <property type="evidence" value="ECO:0007669"/>
    <property type="project" value="TreeGrafter"/>
</dbReference>
<evidence type="ECO:0000256" key="4">
    <source>
        <dbReference type="ARBA" id="ARBA00022801"/>
    </source>
</evidence>
<evidence type="ECO:0000256" key="3">
    <source>
        <dbReference type="ARBA" id="ARBA00022723"/>
    </source>
</evidence>
<dbReference type="Pfam" id="PF03372">
    <property type="entry name" value="Exo_endo_phos"/>
    <property type="match status" value="1"/>
</dbReference>
<dbReference type="GO" id="GO:0008081">
    <property type="term" value="F:phosphoric diester hydrolase activity"/>
    <property type="evidence" value="ECO:0007669"/>
    <property type="project" value="TreeGrafter"/>
</dbReference>
<protein>
    <submittedName>
        <fullName evidence="10">Exodeoxyribonuclease III</fullName>
        <ecNumber evidence="10">3.1.11.2</ecNumber>
    </submittedName>
</protein>
<keyword evidence="4 10" id="KW-0378">Hydrolase</keyword>
<evidence type="ECO:0000256" key="2">
    <source>
        <dbReference type="ARBA" id="ARBA00007092"/>
    </source>
</evidence>
<dbReference type="GO" id="GO:0003906">
    <property type="term" value="F:DNA-(apurinic or apyrimidinic site) endonuclease activity"/>
    <property type="evidence" value="ECO:0007669"/>
    <property type="project" value="TreeGrafter"/>
</dbReference>
<dbReference type="NCBIfam" id="TIGR00195">
    <property type="entry name" value="exoDNase_III"/>
    <property type="match status" value="1"/>
</dbReference>
<dbReference type="EC" id="3.1.11.2" evidence="10"/>
<dbReference type="Proteomes" id="UP000563426">
    <property type="component" value="Unassembled WGS sequence"/>
</dbReference>
<evidence type="ECO:0000256" key="5">
    <source>
        <dbReference type="ARBA" id="ARBA00022842"/>
    </source>
</evidence>
<evidence type="ECO:0000256" key="8">
    <source>
        <dbReference type="PIRSR" id="PIRSR604808-3"/>
    </source>
</evidence>
<evidence type="ECO:0000313" key="11">
    <source>
        <dbReference type="Proteomes" id="UP000563426"/>
    </source>
</evidence>
<comment type="caution">
    <text evidence="10">The sequence shown here is derived from an EMBL/GenBank/DDBJ whole genome shotgun (WGS) entry which is preliminary data.</text>
</comment>
<feature type="active site" description="Proton acceptor" evidence="6">
    <location>
        <position position="248"/>
    </location>
</feature>
<accession>A0A3A8HMZ2</accession>
<feature type="binding site" evidence="7">
    <location>
        <position position="247"/>
    </location>
    <ligand>
        <name>Mg(2+)</name>
        <dbReference type="ChEBI" id="CHEBI:18420"/>
        <label>1</label>
    </ligand>
</feature>